<feature type="compositionally biased region" description="Basic and acidic residues" evidence="1">
    <location>
        <begin position="288"/>
        <end position="302"/>
    </location>
</feature>
<feature type="compositionally biased region" description="Low complexity" evidence="1">
    <location>
        <begin position="236"/>
        <end position="250"/>
    </location>
</feature>
<proteinExistence type="predicted"/>
<feature type="compositionally biased region" description="Polar residues" evidence="1">
    <location>
        <begin position="161"/>
        <end position="172"/>
    </location>
</feature>
<feature type="compositionally biased region" description="Acidic residues" evidence="1">
    <location>
        <begin position="356"/>
        <end position="368"/>
    </location>
</feature>
<evidence type="ECO:0000256" key="1">
    <source>
        <dbReference type="SAM" id="MobiDB-lite"/>
    </source>
</evidence>
<dbReference type="Proteomes" id="UP001497482">
    <property type="component" value="Chromosome 7"/>
</dbReference>
<feature type="compositionally biased region" description="Low complexity" evidence="1">
    <location>
        <begin position="71"/>
        <end position="85"/>
    </location>
</feature>
<feature type="compositionally biased region" description="Basic and acidic residues" evidence="1">
    <location>
        <begin position="123"/>
        <end position="155"/>
    </location>
</feature>
<protein>
    <submittedName>
        <fullName evidence="2">Uncharacterized protein</fullName>
    </submittedName>
</protein>
<dbReference type="AlphaFoldDB" id="A0AAV2MDU2"/>
<dbReference type="EMBL" id="OZ035829">
    <property type="protein sequence ID" value="CAL1611548.1"/>
    <property type="molecule type" value="Genomic_DNA"/>
</dbReference>
<feature type="region of interest" description="Disordered" evidence="1">
    <location>
        <begin position="236"/>
        <end position="255"/>
    </location>
</feature>
<evidence type="ECO:0000313" key="3">
    <source>
        <dbReference type="Proteomes" id="UP001497482"/>
    </source>
</evidence>
<reference evidence="2 3" key="1">
    <citation type="submission" date="2024-04" db="EMBL/GenBank/DDBJ databases">
        <authorList>
            <person name="Waldvogel A.-M."/>
            <person name="Schoenle A."/>
        </authorList>
    </citation>
    <scope>NUCLEOTIDE SEQUENCE [LARGE SCALE GENOMIC DNA]</scope>
</reference>
<feature type="compositionally biased region" description="Acidic residues" evidence="1">
    <location>
        <begin position="327"/>
        <end position="337"/>
    </location>
</feature>
<feature type="region of interest" description="Disordered" evidence="1">
    <location>
        <begin position="278"/>
        <end position="408"/>
    </location>
</feature>
<name>A0AAV2MDU2_KNICA</name>
<sequence length="441" mass="48018">MAARLPASELDCGAGSSTFGSTENTATCELLLQGVLVPSVSSVPLSPAGVLVPSVSSVPLSPAGVLVPSVSSGLKQENPESPQISEEPEEHGIKLEEDLLQITVGVKAEEHSLLQEIPQSPQTKEEPEEVRIKHEEEPLQKSGHCLKDKVSTERRHREKTSAQSLRETQSTPLTTTRMKTFIFSLCPQRQMMMETTTTESPMFGSVGNTALSSCVLVPSVSSVPLSPAGVLVPSVSSGLKQENPESPQISEEPEEHGIKLEEDLLQITVGVKAEEHSLLQEIPQSPQTKEEPEEVRIKHEEEPLPVCVKTEEWSLPQRQSEHREETQGEDISPESEGDTEHSSDHHQDEDLQPLSSDDDEDGDEDGDADSDHRNTVTSRLWVSPRAALRPRKYAPPATTVPSAPRPPASTQASFLVGIYELFITSLSPWLACTQQLDGPTL</sequence>
<organism evidence="2 3">
    <name type="scientific">Knipowitschia caucasica</name>
    <name type="common">Caucasian dwarf goby</name>
    <name type="synonym">Pomatoschistus caucasicus</name>
    <dbReference type="NCBI Taxonomy" id="637954"/>
    <lineage>
        <taxon>Eukaryota</taxon>
        <taxon>Metazoa</taxon>
        <taxon>Chordata</taxon>
        <taxon>Craniata</taxon>
        <taxon>Vertebrata</taxon>
        <taxon>Euteleostomi</taxon>
        <taxon>Actinopterygii</taxon>
        <taxon>Neopterygii</taxon>
        <taxon>Teleostei</taxon>
        <taxon>Neoteleostei</taxon>
        <taxon>Acanthomorphata</taxon>
        <taxon>Gobiaria</taxon>
        <taxon>Gobiiformes</taxon>
        <taxon>Gobioidei</taxon>
        <taxon>Gobiidae</taxon>
        <taxon>Gobiinae</taxon>
        <taxon>Knipowitschia</taxon>
    </lineage>
</organism>
<accession>A0AAV2MDU2</accession>
<evidence type="ECO:0000313" key="2">
    <source>
        <dbReference type="EMBL" id="CAL1611548.1"/>
    </source>
</evidence>
<feature type="region of interest" description="Disordered" evidence="1">
    <location>
        <begin position="118"/>
        <end position="172"/>
    </location>
</feature>
<keyword evidence="3" id="KW-1185">Reference proteome</keyword>
<feature type="region of interest" description="Disordered" evidence="1">
    <location>
        <begin position="71"/>
        <end position="90"/>
    </location>
</feature>
<gene>
    <name evidence="2" type="ORF">KC01_LOCUS37949</name>
</gene>
<feature type="compositionally biased region" description="Basic and acidic residues" evidence="1">
    <location>
        <begin position="338"/>
        <end position="349"/>
    </location>
</feature>